<dbReference type="SUPFAM" id="SSF46894">
    <property type="entry name" value="C-terminal effector domain of the bipartite response regulators"/>
    <property type="match status" value="1"/>
</dbReference>
<dbReference type="EMBL" id="NEVP01000001">
    <property type="protein sequence ID" value="OZI54935.1"/>
    <property type="molecule type" value="Genomic_DNA"/>
</dbReference>
<dbReference type="GO" id="GO:0003677">
    <property type="term" value="F:DNA binding"/>
    <property type="evidence" value="ECO:0007669"/>
    <property type="project" value="InterPro"/>
</dbReference>
<accession>A0A261TZX3</accession>
<sequence length="358" mass="39883">MDATCELRIASALYEGVADTQQWQRALRMAARAVDTDRCALLARNRATDQVRVIETTGLQEDLLAEYEAHYHRIDEVLPSVDRLPSGNCLLDQRDIGLAAMRRSPFYQDFLRRHGIGSLMVTRTLHTDDTEWSMSFQRGPDDGFFEPEHEQTLLRMLPHFQRALKLRVQLGELEQRARLGRAALDMFGTPLLLCSPGGRVLLANESGEEWFRRAGPQMVNLPAWRRLLVRATAPAPHALADAHRLPDGTLLVSLPAPPSCREAAGRDEPLALILVHAHLTPRPVPHGVLRELFRLSAAECRLLDCLVHGATLPQASQQLGIALETARTQSKAILQKTGAQRQGGLLRMMSVLQSPTPH</sequence>
<organism evidence="2 3">
    <name type="scientific">Bordetella genomosp. 5</name>
    <dbReference type="NCBI Taxonomy" id="1395608"/>
    <lineage>
        <taxon>Bacteria</taxon>
        <taxon>Pseudomonadati</taxon>
        <taxon>Pseudomonadota</taxon>
        <taxon>Betaproteobacteria</taxon>
        <taxon>Burkholderiales</taxon>
        <taxon>Alcaligenaceae</taxon>
        <taxon>Bordetella</taxon>
    </lineage>
</organism>
<dbReference type="RefSeq" id="WP_094797999.1">
    <property type="nucleotide sequence ID" value="NZ_NEVP01000001.1"/>
</dbReference>
<evidence type="ECO:0000313" key="3">
    <source>
        <dbReference type="Proteomes" id="UP000216913"/>
    </source>
</evidence>
<gene>
    <name evidence="2" type="ORF">CAL25_00480</name>
</gene>
<proteinExistence type="predicted"/>
<dbReference type="SMART" id="SM00421">
    <property type="entry name" value="HTH_LUXR"/>
    <property type="match status" value="1"/>
</dbReference>
<evidence type="ECO:0000259" key="1">
    <source>
        <dbReference type="SMART" id="SM00421"/>
    </source>
</evidence>
<dbReference type="InterPro" id="IPR036388">
    <property type="entry name" value="WH-like_DNA-bd_sf"/>
</dbReference>
<protein>
    <submittedName>
        <fullName evidence="2">Transcriptional regulator</fullName>
    </submittedName>
</protein>
<feature type="domain" description="HTH luxR-type" evidence="1">
    <location>
        <begin position="292"/>
        <end position="349"/>
    </location>
</feature>
<name>A0A261TZX3_9BORD</name>
<evidence type="ECO:0000313" key="2">
    <source>
        <dbReference type="EMBL" id="OZI54935.1"/>
    </source>
</evidence>
<dbReference type="Proteomes" id="UP000216913">
    <property type="component" value="Unassembled WGS sequence"/>
</dbReference>
<dbReference type="OrthoDB" id="5497412at2"/>
<comment type="caution">
    <text evidence="2">The sequence shown here is derived from an EMBL/GenBank/DDBJ whole genome shotgun (WGS) entry which is preliminary data.</text>
</comment>
<dbReference type="AlphaFoldDB" id="A0A261TZX3"/>
<dbReference type="InterPro" id="IPR016032">
    <property type="entry name" value="Sig_transdc_resp-reg_C-effctor"/>
</dbReference>
<dbReference type="InterPro" id="IPR000792">
    <property type="entry name" value="Tscrpt_reg_LuxR_C"/>
</dbReference>
<reference evidence="2 3" key="1">
    <citation type="submission" date="2017-05" db="EMBL/GenBank/DDBJ databases">
        <title>Complete and WGS of Bordetella genogroups.</title>
        <authorList>
            <person name="Spilker T."/>
            <person name="LiPuma J."/>
        </authorList>
    </citation>
    <scope>NUCLEOTIDE SEQUENCE [LARGE SCALE GENOMIC DNA]</scope>
    <source>
        <strain evidence="2 3">AU10456</strain>
    </source>
</reference>
<keyword evidence="3" id="KW-1185">Reference proteome</keyword>
<dbReference type="Gene3D" id="1.10.10.10">
    <property type="entry name" value="Winged helix-like DNA-binding domain superfamily/Winged helix DNA-binding domain"/>
    <property type="match status" value="1"/>
</dbReference>
<dbReference type="GO" id="GO:0006355">
    <property type="term" value="P:regulation of DNA-templated transcription"/>
    <property type="evidence" value="ECO:0007669"/>
    <property type="project" value="InterPro"/>
</dbReference>